<comment type="function">
    <text evidence="16">Involved in the biogenesis of the 60S ribosomal subunit. May play a part in the quality control of pre-60S particles.</text>
</comment>
<protein>
    <recommendedName>
        <fullName evidence="3">Ribosome biogenesis protein NSA2</fullName>
    </recommendedName>
    <alternativeName>
        <fullName evidence="4">Ribosome biogenesis protein nsa2</fullName>
    </alternativeName>
</protein>
<evidence type="ECO:0000256" key="4">
    <source>
        <dbReference type="ARBA" id="ARBA00015437"/>
    </source>
</evidence>
<evidence type="ECO:0000256" key="2">
    <source>
        <dbReference type="ARBA" id="ARBA00005424"/>
    </source>
</evidence>
<dbReference type="CDD" id="cd14131">
    <property type="entry name" value="PKc_Mps1"/>
    <property type="match status" value="1"/>
</dbReference>
<evidence type="ECO:0000256" key="9">
    <source>
        <dbReference type="ARBA" id="ARBA00022679"/>
    </source>
</evidence>
<feature type="compositionally biased region" description="Basic and acidic residues" evidence="19">
    <location>
        <begin position="402"/>
        <end position="412"/>
    </location>
</feature>
<feature type="compositionally biased region" description="Basic and acidic residues" evidence="19">
    <location>
        <begin position="958"/>
        <end position="973"/>
    </location>
</feature>
<evidence type="ECO:0000256" key="12">
    <source>
        <dbReference type="ARBA" id="ARBA00022777"/>
    </source>
</evidence>
<dbReference type="InterPro" id="IPR039411">
    <property type="entry name" value="NSA2_fam"/>
</dbReference>
<feature type="compositionally biased region" description="Basic and acidic residues" evidence="19">
    <location>
        <begin position="913"/>
        <end position="928"/>
    </location>
</feature>
<feature type="compositionally biased region" description="Basic and acidic residues" evidence="19">
    <location>
        <begin position="328"/>
        <end position="357"/>
    </location>
</feature>
<dbReference type="PANTHER" id="PTHR11006:SF53">
    <property type="entry name" value="PROTEIN ARGININE N-METHYLTRANSFERASE 3"/>
    <property type="match status" value="1"/>
</dbReference>
<evidence type="ECO:0000313" key="21">
    <source>
        <dbReference type="EMBL" id="VIO57626.1"/>
    </source>
</evidence>
<dbReference type="SUPFAM" id="SSF56112">
    <property type="entry name" value="Protein kinase-like (PK-like)"/>
    <property type="match status" value="1"/>
</dbReference>
<feature type="compositionally biased region" description="Polar residues" evidence="19">
    <location>
        <begin position="230"/>
        <end position="247"/>
    </location>
</feature>
<feature type="compositionally biased region" description="Low complexity" evidence="19">
    <location>
        <begin position="102"/>
        <end position="112"/>
    </location>
</feature>
<keyword evidence="12" id="KW-0418">Kinase</keyword>
<dbReference type="Gene3D" id="1.10.510.10">
    <property type="entry name" value="Transferase(Phosphotransferase) domain 1"/>
    <property type="match status" value="1"/>
</dbReference>
<dbReference type="GO" id="GO:0007094">
    <property type="term" value="P:mitotic spindle assembly checkpoint signaling"/>
    <property type="evidence" value="ECO:0007669"/>
    <property type="project" value="UniProtKB-ARBA"/>
</dbReference>
<keyword evidence="5" id="KW-0690">Ribosome biogenesis</keyword>
<dbReference type="PROSITE" id="PS00108">
    <property type="entry name" value="PROTEIN_KINASE_ST"/>
    <property type="match status" value="1"/>
</dbReference>
<dbReference type="CDD" id="cd02440">
    <property type="entry name" value="AdoMet_MTases"/>
    <property type="match status" value="1"/>
</dbReference>
<dbReference type="SUPFAM" id="SSF53335">
    <property type="entry name" value="S-adenosyl-L-methionine-dependent methyltransferases"/>
    <property type="match status" value="1"/>
</dbReference>
<feature type="compositionally biased region" description="Polar residues" evidence="19">
    <location>
        <begin position="154"/>
        <end position="165"/>
    </location>
</feature>
<dbReference type="Pfam" id="PF01201">
    <property type="entry name" value="Ribosomal_S8e"/>
    <property type="match status" value="1"/>
</dbReference>
<dbReference type="InterPro" id="IPR029063">
    <property type="entry name" value="SAM-dependent_MTases_sf"/>
</dbReference>
<dbReference type="GO" id="GO:0016274">
    <property type="term" value="F:protein-arginine N-methyltransferase activity"/>
    <property type="evidence" value="ECO:0007669"/>
    <property type="project" value="InterPro"/>
</dbReference>
<evidence type="ECO:0000256" key="8">
    <source>
        <dbReference type="ARBA" id="ARBA00022603"/>
    </source>
</evidence>
<evidence type="ECO:0000256" key="11">
    <source>
        <dbReference type="ARBA" id="ARBA00022741"/>
    </source>
</evidence>
<dbReference type="FunFam" id="1.10.510.10:FF:000377">
    <property type="entry name" value="Checkpoint protein kinase"/>
    <property type="match status" value="1"/>
</dbReference>
<feature type="compositionally biased region" description="Low complexity" evidence="19">
    <location>
        <begin position="172"/>
        <end position="184"/>
    </location>
</feature>
<keyword evidence="13 18" id="KW-0067">ATP-binding</keyword>
<feature type="compositionally biased region" description="Polar residues" evidence="19">
    <location>
        <begin position="34"/>
        <end position="46"/>
    </location>
</feature>
<keyword evidence="9 17" id="KW-0808">Transferase</keyword>
<dbReference type="FunFam" id="2.70.160.11:FF:000001">
    <property type="entry name" value="Blast:Protein arginine N-methyltransferase 1"/>
    <property type="match status" value="1"/>
</dbReference>
<dbReference type="GO" id="GO:0030684">
    <property type="term" value="C:preribosome"/>
    <property type="evidence" value="ECO:0007669"/>
    <property type="project" value="UniProtKB-ARBA"/>
</dbReference>
<keyword evidence="11 18" id="KW-0547">Nucleotide-binding</keyword>
<dbReference type="GO" id="GO:0005730">
    <property type="term" value="C:nucleolus"/>
    <property type="evidence" value="ECO:0007669"/>
    <property type="project" value="UniProtKB-SubCell"/>
</dbReference>
<dbReference type="InterPro" id="IPR000719">
    <property type="entry name" value="Prot_kinase_dom"/>
</dbReference>
<name>A0A4E9DY99_GIBZA</name>
<dbReference type="InterPro" id="IPR008271">
    <property type="entry name" value="Ser/Thr_kinase_AS"/>
</dbReference>
<feature type="compositionally biased region" description="Basic and acidic residues" evidence="19">
    <location>
        <begin position="420"/>
        <end position="432"/>
    </location>
</feature>
<dbReference type="Gene3D" id="2.70.160.11">
    <property type="entry name" value="Hnrnp arginine n-methyltransferase1"/>
    <property type="match status" value="1"/>
</dbReference>
<evidence type="ECO:0000256" key="14">
    <source>
        <dbReference type="ARBA" id="ARBA00023242"/>
    </source>
</evidence>
<dbReference type="FunFam" id="3.30.200.20:FF:000131">
    <property type="entry name" value="Dual specificity protein kinase TTK"/>
    <property type="match status" value="1"/>
</dbReference>
<evidence type="ECO:0000256" key="16">
    <source>
        <dbReference type="ARBA" id="ARBA00025655"/>
    </source>
</evidence>
<evidence type="ECO:0000256" key="7">
    <source>
        <dbReference type="ARBA" id="ARBA00022552"/>
    </source>
</evidence>
<dbReference type="InterPro" id="IPR022309">
    <property type="entry name" value="Ribosomal_Se8/biogenesis_NSA2"/>
</dbReference>
<dbReference type="FunFam" id="2.40.10.310:FF:000001">
    <property type="entry name" value="NSA2, ribosome biogenesis homolog"/>
    <property type="match status" value="1"/>
</dbReference>
<evidence type="ECO:0000256" key="6">
    <source>
        <dbReference type="ARBA" id="ARBA00022527"/>
    </source>
</evidence>
<keyword evidence="15" id="KW-0687">Ribonucleoprotein</keyword>
<evidence type="ECO:0000256" key="18">
    <source>
        <dbReference type="PROSITE-ProRule" id="PRU10141"/>
    </source>
</evidence>
<dbReference type="InterPro" id="IPR027084">
    <property type="entry name" value="Mps1_cat"/>
</dbReference>
<evidence type="ECO:0000256" key="5">
    <source>
        <dbReference type="ARBA" id="ARBA00022517"/>
    </source>
</evidence>
<dbReference type="PANTHER" id="PTHR11006">
    <property type="entry name" value="PROTEIN ARGININE N-METHYLTRANSFERASE"/>
    <property type="match status" value="1"/>
</dbReference>
<evidence type="ECO:0000256" key="19">
    <source>
        <dbReference type="SAM" id="MobiDB-lite"/>
    </source>
</evidence>
<dbReference type="GO" id="GO:0004674">
    <property type="term" value="F:protein serine/threonine kinase activity"/>
    <property type="evidence" value="ECO:0007669"/>
    <property type="project" value="UniProtKB-KW"/>
</dbReference>
<dbReference type="GO" id="GO:0005524">
    <property type="term" value="F:ATP binding"/>
    <property type="evidence" value="ECO:0007669"/>
    <property type="project" value="UniProtKB-UniRule"/>
</dbReference>
<dbReference type="Gene3D" id="2.40.10.310">
    <property type="match status" value="1"/>
</dbReference>
<evidence type="ECO:0000256" key="1">
    <source>
        <dbReference type="ARBA" id="ARBA00004604"/>
    </source>
</evidence>
<evidence type="ECO:0000256" key="15">
    <source>
        <dbReference type="ARBA" id="ARBA00023274"/>
    </source>
</evidence>
<feature type="region of interest" description="Disordered" evidence="19">
    <location>
        <begin position="1"/>
        <end position="506"/>
    </location>
</feature>
<evidence type="ECO:0000259" key="20">
    <source>
        <dbReference type="PROSITE" id="PS50011"/>
    </source>
</evidence>
<keyword evidence="10 17" id="KW-0949">S-adenosyl-L-methionine</keyword>
<feature type="compositionally biased region" description="Polar residues" evidence="19">
    <location>
        <begin position="131"/>
        <end position="143"/>
    </location>
</feature>
<evidence type="ECO:0000256" key="17">
    <source>
        <dbReference type="PROSITE-ProRule" id="PRU01015"/>
    </source>
</evidence>
<gene>
    <name evidence="21" type="ORF">FUG_LOCUS257742</name>
</gene>
<dbReference type="PROSITE" id="PS50011">
    <property type="entry name" value="PROTEIN_KINASE_DOM"/>
    <property type="match status" value="1"/>
</dbReference>
<dbReference type="Gene3D" id="3.40.50.150">
    <property type="entry name" value="Vaccinia Virus protein VP39"/>
    <property type="match status" value="1"/>
</dbReference>
<dbReference type="GO" id="GO:0042054">
    <property type="term" value="F:histone methyltransferase activity"/>
    <property type="evidence" value="ECO:0007669"/>
    <property type="project" value="TreeGrafter"/>
</dbReference>
<dbReference type="PROSITE" id="PS51678">
    <property type="entry name" value="SAM_MT_PRMT"/>
    <property type="match status" value="1"/>
</dbReference>
<dbReference type="InterPro" id="IPR041698">
    <property type="entry name" value="Methyltransf_25"/>
</dbReference>
<evidence type="ECO:0000256" key="10">
    <source>
        <dbReference type="ARBA" id="ARBA00022691"/>
    </source>
</evidence>
<dbReference type="InterPro" id="IPR025799">
    <property type="entry name" value="Arg_MeTrfase"/>
</dbReference>
<feature type="compositionally biased region" description="Basic residues" evidence="19">
    <location>
        <begin position="943"/>
        <end position="957"/>
    </location>
</feature>
<proteinExistence type="inferred from homology"/>
<feature type="binding site" evidence="18">
    <location>
        <position position="569"/>
    </location>
    <ligand>
        <name>ATP</name>
        <dbReference type="ChEBI" id="CHEBI:30616"/>
    </ligand>
</feature>
<dbReference type="InterPro" id="IPR055135">
    <property type="entry name" value="PRMT_dom"/>
</dbReference>
<dbReference type="GO" id="GO:0098813">
    <property type="term" value="P:nuclear chromosome segregation"/>
    <property type="evidence" value="ECO:0007669"/>
    <property type="project" value="UniProtKB-ARBA"/>
</dbReference>
<dbReference type="FunFam" id="3.40.50.150:FF:000050">
    <property type="entry name" value="Hnrnp arginine n-methyltransferase"/>
    <property type="match status" value="1"/>
</dbReference>
<evidence type="ECO:0000256" key="3">
    <source>
        <dbReference type="ARBA" id="ARBA00014235"/>
    </source>
</evidence>
<feature type="domain" description="Protein kinase" evidence="20">
    <location>
        <begin position="541"/>
        <end position="826"/>
    </location>
</feature>
<keyword evidence="8 17" id="KW-0489">Methyltransferase</keyword>
<comment type="subcellular location">
    <subcellularLocation>
        <location evidence="1">Nucleus</location>
        <location evidence="1">Nucleolus</location>
    </subcellularLocation>
</comment>
<evidence type="ECO:0000256" key="13">
    <source>
        <dbReference type="ARBA" id="ARBA00022840"/>
    </source>
</evidence>
<keyword evidence="7" id="KW-0698">rRNA processing</keyword>
<sequence length="1591" mass="179074">MATASPTPMGNGLVRRTSQRQALRRLPSRPAANHNESFSAPTNQPLPNGYHPKPQQFHDDSSEDEIPVPMKLSALTKALLNDGDPAPAERPVSPPRTRRRTSALNASTSSTSETRRQRRSGSVQPHDTRSSRPTSPAQVQSREISPVRKRVVRLSNTPQSLNQLKPTKRRSTSTSRSTQRSRPQSRPDSRDMSSDERYDSKQDSKDSKQDSQLDVNTPAQGGRVVRINAGSPSNRSRLGSTGPSSGRSADRSFVDRSTIEDNDHPEEPATVARNPPPFHHGSVSRYPSTTTRTRPEDNGNLQNSMRVRRVSKVAGSFLSGPARRGRRRQSEEEGEGHADGDILSSHEADGQPAEDQHAASYYGDGIRDFNSGSPVSGQAAARAIHRRNASNIDLRLGAARQYSRETSPRESTPEVQVPEPEAKPEPEEEIHYRLPAPRPELPSGRDQENDQPSLKRNKPSMDAILDKMPKRPMSADPAPVRPSSPDRKPLASMARNTPLRHAPPPPPKMSVLEAATATAGAATTTQAKQRRNILRVNGVAYTRLDCLGRGGSGKVYRVAAENGKMFALKRVSLENADDSTIKGYLGEIDLLKKLGEVERVIKLFDCEMNTEKQVLTLLMEIGELDFNTFLRKRYNPEAAKFDPVFVRFYWKEMLECLQAVHQCDIVHSDLKPANFVLVKGQLKLIDFGIANAIQTDETVNVHRETQVGTPNYMSPESLMDSNNPRGGRAPGRPKLMKLGKPSDIWSLGCILYQMVYGLPPFGHIANQMSRCQAIINWDHEIEFPSRGMGGMSVPPSLIRTMRRCLHRDHHMRPNCEELLHESDPFLYPAELTDKALPIDEELLGRIIQSVVTRCRERMPTEAEILSVWPQAYWSSVKKAMAGRIPYLGYTDNMPQNEYMERWRKLHGRRLDHEERVRKRTAREGHKASQDAQNLRGLRAKLYQQKRHKEKIQMKKQIKAHEERNVKTADEKDPTTPMPSYLLDRTNPSTAKALSSAIKNKRAEKAAKFAVPLPKVRGISEEEMFKVVKTGKKIQKKAWKRMVTKPTFVGPDFTRRNPKHERFIRPMGLRYKKANVTHPELGVTVQLPIISVKKNPQNPLYTQLGVLTKGTVIEVNVSELGLVTAGGKVVWGRYAQVTNNPENEGCINSVLLPGAENRVPRSLLSIAVTSSKNSGGDADKLFSARTSKIAFVCGPPSRPPKLYAPFCDSIFFPLYFSSSLNLRLYNLFSLVRNPHNPKQFFKMSGDKMDVEVAEQKMNSMEHSEQHYFKSALRYSYDHHGIHEEMLKDEVRTRSYMNAIMQNKHIFKDKVVLDVGCGTAILSMFAAKAGAKHVIGVDMSTIIFKAREIVKINGLSDKITLLQGKMEEVELPFPKVDIIISEWMGYFLLYESMLDTVLYARDTYLQKDGLIFPDKATIFFAGIEDGDYKEDKIEFWNDVYGFDYTPLKATALSEPLVDTVEVKAAVTDPAPVLTLDLYTCTVADLAFQVPFKLSAKRDDFIHALVSWFDIDFTACHKPIRFSTGPHTKYTHWKQTVFYFEDVLTVQQGEEITLNLDVRPNDKNRRDLDIKIAYELETQDANRSSKGALEYRMC</sequence>
<feature type="compositionally biased region" description="Basic and acidic residues" evidence="19">
    <location>
        <begin position="185"/>
        <end position="211"/>
    </location>
</feature>
<dbReference type="Pfam" id="PF00069">
    <property type="entry name" value="Pkinase"/>
    <property type="match status" value="1"/>
</dbReference>
<dbReference type="SMART" id="SM00220">
    <property type="entry name" value="S_TKc"/>
    <property type="match status" value="1"/>
</dbReference>
<reference evidence="21" key="1">
    <citation type="submission" date="2019-04" db="EMBL/GenBank/DDBJ databases">
        <authorList>
            <person name="Melise S."/>
            <person name="Noan J."/>
            <person name="Okalmin O."/>
        </authorList>
    </citation>
    <scope>NUCLEOTIDE SEQUENCE</scope>
    <source>
        <strain evidence="21">FN9</strain>
    </source>
</reference>
<keyword evidence="6" id="KW-0723">Serine/threonine-protein kinase</keyword>
<dbReference type="CDD" id="cd11381">
    <property type="entry name" value="NSA2"/>
    <property type="match status" value="1"/>
</dbReference>
<dbReference type="GO" id="GO:0042273">
    <property type="term" value="P:ribosomal large subunit biogenesis"/>
    <property type="evidence" value="ECO:0007669"/>
    <property type="project" value="UniProtKB-ARBA"/>
</dbReference>
<dbReference type="InterPro" id="IPR011009">
    <property type="entry name" value="Kinase-like_dom_sf"/>
</dbReference>
<dbReference type="PROSITE" id="PS00107">
    <property type="entry name" value="PROTEIN_KINASE_ATP"/>
    <property type="match status" value="1"/>
</dbReference>
<comment type="similarity">
    <text evidence="2">Belongs to the eukaryotic ribosomal protein eS8 family. Ribosome biogenesis protein NSA2 subfamily.</text>
</comment>
<dbReference type="Pfam" id="PF13649">
    <property type="entry name" value="Methyltransf_25"/>
    <property type="match status" value="1"/>
</dbReference>
<keyword evidence="14" id="KW-0539">Nucleus</keyword>
<dbReference type="InterPro" id="IPR017441">
    <property type="entry name" value="Protein_kinase_ATP_BS"/>
</dbReference>
<dbReference type="Pfam" id="PF22528">
    <property type="entry name" value="PRMT_C"/>
    <property type="match status" value="1"/>
</dbReference>
<feature type="compositionally biased region" description="Basic and acidic residues" evidence="19">
    <location>
        <begin position="248"/>
        <end position="267"/>
    </location>
</feature>
<dbReference type="EMBL" id="CAAKMV010000130">
    <property type="protein sequence ID" value="VIO57626.1"/>
    <property type="molecule type" value="Genomic_DNA"/>
</dbReference>
<dbReference type="GO" id="GO:0006364">
    <property type="term" value="P:rRNA processing"/>
    <property type="evidence" value="ECO:0007669"/>
    <property type="project" value="UniProtKB-KW"/>
</dbReference>
<feature type="region of interest" description="Disordered" evidence="19">
    <location>
        <begin position="913"/>
        <end position="985"/>
    </location>
</feature>
<accession>A0A4E9DY99</accession>
<dbReference type="GO" id="GO:0032259">
    <property type="term" value="P:methylation"/>
    <property type="evidence" value="ECO:0007669"/>
    <property type="project" value="UniProtKB-KW"/>
</dbReference>
<organism evidence="21">
    <name type="scientific">Gibberella zeae</name>
    <name type="common">Wheat head blight fungus</name>
    <name type="synonym">Fusarium graminearum</name>
    <dbReference type="NCBI Taxonomy" id="5518"/>
    <lineage>
        <taxon>Eukaryota</taxon>
        <taxon>Fungi</taxon>
        <taxon>Dikarya</taxon>
        <taxon>Ascomycota</taxon>
        <taxon>Pezizomycotina</taxon>
        <taxon>Sordariomycetes</taxon>
        <taxon>Hypocreomycetidae</taxon>
        <taxon>Hypocreales</taxon>
        <taxon>Nectriaceae</taxon>
        <taxon>Fusarium</taxon>
    </lineage>
</organism>
<dbReference type="Gene3D" id="3.30.200.20">
    <property type="entry name" value="Phosphorylase Kinase, domain 1"/>
    <property type="match status" value="1"/>
</dbReference>